<reference evidence="8" key="1">
    <citation type="journal article" date="2010" name="Nat. Biotechnol.">
        <title>Draft genome sequence of the oilseed species Ricinus communis.</title>
        <authorList>
            <person name="Chan A.P."/>
            <person name="Crabtree J."/>
            <person name="Zhao Q."/>
            <person name="Lorenzi H."/>
            <person name="Orvis J."/>
            <person name="Puiu D."/>
            <person name="Melake-Berhan A."/>
            <person name="Jones K.M."/>
            <person name="Redman J."/>
            <person name="Chen G."/>
            <person name="Cahoon E.B."/>
            <person name="Gedil M."/>
            <person name="Stanke M."/>
            <person name="Haas B.J."/>
            <person name="Wortman J.R."/>
            <person name="Fraser-Liggett C.M."/>
            <person name="Ravel J."/>
            <person name="Rabinowicz P.D."/>
        </authorList>
    </citation>
    <scope>NUCLEOTIDE SEQUENCE [LARGE SCALE GENOMIC DNA]</scope>
    <source>
        <strain evidence="8">cv. Hale</strain>
    </source>
</reference>
<dbReference type="Gene3D" id="2.60.120.1060">
    <property type="entry name" value="NPCBM/NEW2 domain"/>
    <property type="match status" value="1"/>
</dbReference>
<proteinExistence type="predicted"/>
<accession>B9TNA1</accession>
<protein>
    <recommendedName>
        <fullName evidence="2">alpha-galactosidase</fullName>
        <ecNumber evidence="2">3.2.1.22</ecNumber>
    </recommendedName>
</protein>
<dbReference type="STRING" id="3988.B9TNA1"/>
<dbReference type="InterPro" id="IPR008979">
    <property type="entry name" value="Galactose-bd-like_sf"/>
</dbReference>
<dbReference type="InterPro" id="IPR041233">
    <property type="entry name" value="Melibiase_C"/>
</dbReference>
<dbReference type="InParanoid" id="B9TNA1"/>
<keyword evidence="4" id="KW-0378">Hydrolase</keyword>
<keyword evidence="8" id="KW-1185">Reference proteome</keyword>
<dbReference type="InterPro" id="IPR002241">
    <property type="entry name" value="Glyco_hydro_27"/>
</dbReference>
<dbReference type="Pfam" id="PF08305">
    <property type="entry name" value="NPCBM"/>
    <property type="match status" value="1"/>
</dbReference>
<evidence type="ECO:0000256" key="5">
    <source>
        <dbReference type="ARBA" id="ARBA00023295"/>
    </source>
</evidence>
<dbReference type="Proteomes" id="UP000008311">
    <property type="component" value="Unassembled WGS sequence"/>
</dbReference>
<evidence type="ECO:0000256" key="4">
    <source>
        <dbReference type="ARBA" id="ARBA00022801"/>
    </source>
</evidence>
<evidence type="ECO:0000313" key="8">
    <source>
        <dbReference type="Proteomes" id="UP000008311"/>
    </source>
</evidence>
<gene>
    <name evidence="7" type="ORF">RCOM_2031100</name>
</gene>
<dbReference type="GO" id="GO:0009505">
    <property type="term" value="C:plant-type cell wall"/>
    <property type="evidence" value="ECO:0000318"/>
    <property type="project" value="GO_Central"/>
</dbReference>
<dbReference type="Gene3D" id="3.20.20.70">
    <property type="entry name" value="Aldolase class I"/>
    <property type="match status" value="1"/>
</dbReference>
<feature type="domain" description="Glycosyl hydrolase family 98 putative carbohydrate-binding module" evidence="6">
    <location>
        <begin position="152"/>
        <end position="299"/>
    </location>
</feature>
<sequence length="303" mass="31954">MLNAPLMLGADLRAMAQPLMDIVGNADIIALNQDAAGNQATLAYDADDLQILVKQLASGQKAVALFNRGLAPIDADLTAAHLKLRADAPIRLTDLWSKDNTTFTGQTKVRVAPRETRIFRVDGARVLAQGLYLSELPGSVNPAADGVTRPLADPMIFRSSAGWSGTKGVGERPMYAGWGGARADSTPYNQPLQVGGHGYGAGIGVLGNSRLQVRNQGYGLVRAEVGVDDSATDREHAVTFLVYGDGKLLAQSRPHRWGEAAQVLQAPVAGVKLIELVARSAATVNEQLPVTWGDAALTTAAGR</sequence>
<comment type="catalytic activity">
    <reaction evidence="1">
        <text>Hydrolysis of terminal, non-reducing alpha-D-galactose residues in alpha-D-galactosides, including galactose oligosaccharides, galactomannans and galactolipids.</text>
        <dbReference type="EC" id="3.2.1.22"/>
    </reaction>
</comment>
<dbReference type="SMART" id="SM00776">
    <property type="entry name" value="NPCBM"/>
    <property type="match status" value="1"/>
</dbReference>
<evidence type="ECO:0000256" key="3">
    <source>
        <dbReference type="ARBA" id="ARBA00022729"/>
    </source>
</evidence>
<dbReference type="GO" id="GO:0004557">
    <property type="term" value="F:alpha-galactosidase activity"/>
    <property type="evidence" value="ECO:0007669"/>
    <property type="project" value="UniProtKB-EC"/>
</dbReference>
<keyword evidence="3" id="KW-0732">Signal</keyword>
<dbReference type="SUPFAM" id="SSF49785">
    <property type="entry name" value="Galactose-binding domain-like"/>
    <property type="match status" value="1"/>
</dbReference>
<name>B9TNA1_RICCO</name>
<evidence type="ECO:0000256" key="1">
    <source>
        <dbReference type="ARBA" id="ARBA00001255"/>
    </source>
</evidence>
<dbReference type="AlphaFoldDB" id="B9TNA1"/>
<dbReference type="SUPFAM" id="SSF51011">
    <property type="entry name" value="Glycosyl hydrolase domain"/>
    <property type="match status" value="1"/>
</dbReference>
<dbReference type="InterPro" id="IPR013222">
    <property type="entry name" value="Glyco_hyd_98_carb-bd"/>
</dbReference>
<evidence type="ECO:0000313" key="7">
    <source>
        <dbReference type="EMBL" id="EEF22663.1"/>
    </source>
</evidence>
<dbReference type="GO" id="GO:0005975">
    <property type="term" value="P:carbohydrate metabolic process"/>
    <property type="evidence" value="ECO:0007669"/>
    <property type="project" value="InterPro"/>
</dbReference>
<dbReference type="Pfam" id="PF17801">
    <property type="entry name" value="Melibiase_C"/>
    <property type="match status" value="1"/>
</dbReference>
<evidence type="ECO:0000256" key="2">
    <source>
        <dbReference type="ARBA" id="ARBA00012755"/>
    </source>
</evidence>
<dbReference type="InterPro" id="IPR038637">
    <property type="entry name" value="NPCBM_sf"/>
</dbReference>
<keyword evidence="5" id="KW-0326">Glycosidase</keyword>
<dbReference type="PANTHER" id="PTHR11452:SF36">
    <property type="entry name" value="ALPHA-GALACTOSIDASE"/>
    <property type="match status" value="1"/>
</dbReference>
<dbReference type="eggNOG" id="KOG2366">
    <property type="taxonomic scope" value="Eukaryota"/>
</dbReference>
<dbReference type="InterPro" id="IPR013785">
    <property type="entry name" value="Aldolase_TIM"/>
</dbReference>
<evidence type="ECO:0000259" key="6">
    <source>
        <dbReference type="SMART" id="SM00776"/>
    </source>
</evidence>
<organism evidence="7 8">
    <name type="scientific">Ricinus communis</name>
    <name type="common">Castor bean</name>
    <dbReference type="NCBI Taxonomy" id="3988"/>
    <lineage>
        <taxon>Eukaryota</taxon>
        <taxon>Viridiplantae</taxon>
        <taxon>Streptophyta</taxon>
        <taxon>Embryophyta</taxon>
        <taxon>Tracheophyta</taxon>
        <taxon>Spermatophyta</taxon>
        <taxon>Magnoliopsida</taxon>
        <taxon>eudicotyledons</taxon>
        <taxon>Gunneridae</taxon>
        <taxon>Pentapetalae</taxon>
        <taxon>rosids</taxon>
        <taxon>fabids</taxon>
        <taxon>Malpighiales</taxon>
        <taxon>Euphorbiaceae</taxon>
        <taxon>Acalyphoideae</taxon>
        <taxon>Acalypheae</taxon>
        <taxon>Ricinus</taxon>
    </lineage>
</organism>
<dbReference type="Gene3D" id="2.60.40.1180">
    <property type="entry name" value="Golgi alpha-mannosidase II"/>
    <property type="match status" value="1"/>
</dbReference>
<dbReference type="InterPro" id="IPR013780">
    <property type="entry name" value="Glyco_hydro_b"/>
</dbReference>
<dbReference type="PANTHER" id="PTHR11452">
    <property type="entry name" value="ALPHA-GALACTOSIDASE/ALPHA-N-ACETYLGALACTOSAMINIDASE"/>
    <property type="match status" value="1"/>
</dbReference>
<dbReference type="EMBL" id="EQ991780">
    <property type="protein sequence ID" value="EEF22663.1"/>
    <property type="molecule type" value="Genomic_DNA"/>
</dbReference>
<dbReference type="EC" id="3.2.1.22" evidence="2"/>